<proteinExistence type="predicted"/>
<dbReference type="OrthoDB" id="5372592at2"/>
<evidence type="ECO:0000313" key="1">
    <source>
        <dbReference type="EMBL" id="ADR34950.1"/>
    </source>
</evidence>
<accession>E4TX84</accession>
<name>E4TX84_SULKY</name>
<dbReference type="STRING" id="709032.Sulku_2290"/>
<organism evidence="1 2">
    <name type="scientific">Sulfuricurvum kujiense (strain ATCC BAA-921 / DSM 16994 / JCM 11577 / YK-1)</name>
    <dbReference type="NCBI Taxonomy" id="709032"/>
    <lineage>
        <taxon>Bacteria</taxon>
        <taxon>Pseudomonadati</taxon>
        <taxon>Campylobacterota</taxon>
        <taxon>Epsilonproteobacteria</taxon>
        <taxon>Campylobacterales</taxon>
        <taxon>Sulfurimonadaceae</taxon>
        <taxon>Sulfuricurvum</taxon>
    </lineage>
</organism>
<dbReference type="Gene3D" id="1.25.40.10">
    <property type="entry name" value="Tetratricopeptide repeat domain"/>
    <property type="match status" value="1"/>
</dbReference>
<dbReference type="KEGG" id="sku:Sulku_2290"/>
<dbReference type="HOGENOM" id="CLU_111969_0_0_7"/>
<dbReference type="EMBL" id="CP002355">
    <property type="protein sequence ID" value="ADR34950.1"/>
    <property type="molecule type" value="Genomic_DNA"/>
</dbReference>
<sequence>MKTINMTKALKQANDLFLAGQYSEALRDYSLVLKDYPDSKEAYNGAILSDMAMSGESAGEALFDYYTILRSEDTETADTVISEILQTMDGTLDQLAGLFQETIKSRLDYEDGIMYTEFKELVENDSDFNRIFENIMFSTRVIITEKEDFVDFLDNLIDHGYQEMALSYLESALGVYPNDRQLRNLLRRLAKGKNIEN</sequence>
<dbReference type="eggNOG" id="ENOG5031ANZ">
    <property type="taxonomic scope" value="Bacteria"/>
</dbReference>
<dbReference type="SUPFAM" id="SSF48452">
    <property type="entry name" value="TPR-like"/>
    <property type="match status" value="1"/>
</dbReference>
<keyword evidence="2" id="KW-1185">Reference proteome</keyword>
<protein>
    <recommendedName>
        <fullName evidence="3">Tetratricopeptide repeat protein</fullName>
    </recommendedName>
</protein>
<dbReference type="AlphaFoldDB" id="E4TX84"/>
<dbReference type="RefSeq" id="WP_013461147.1">
    <property type="nucleotide sequence ID" value="NC_014762.1"/>
</dbReference>
<evidence type="ECO:0008006" key="3">
    <source>
        <dbReference type="Google" id="ProtNLM"/>
    </source>
</evidence>
<dbReference type="Proteomes" id="UP000008721">
    <property type="component" value="Chromosome"/>
</dbReference>
<reference evidence="1 2" key="1">
    <citation type="journal article" date="2012" name="Stand. Genomic Sci.">
        <title>Complete genome sequence of the sulfur compounds oxidizing chemolithoautotroph Sulfuricurvum kujiense type strain (YK-1(T)).</title>
        <authorList>
            <person name="Han C."/>
            <person name="Kotsyurbenko O."/>
            <person name="Chertkov O."/>
            <person name="Held B."/>
            <person name="Lapidus A."/>
            <person name="Nolan M."/>
            <person name="Lucas S."/>
            <person name="Hammon N."/>
            <person name="Deshpande S."/>
            <person name="Cheng J.F."/>
            <person name="Tapia R."/>
            <person name="Goodwin L.A."/>
            <person name="Pitluck S."/>
            <person name="Liolios K."/>
            <person name="Pagani I."/>
            <person name="Ivanova N."/>
            <person name="Mavromatis K."/>
            <person name="Mikhailova N."/>
            <person name="Pati A."/>
            <person name="Chen A."/>
            <person name="Palaniappan K."/>
            <person name="Land M."/>
            <person name="Hauser L."/>
            <person name="Chang Y.J."/>
            <person name="Jeffries C.D."/>
            <person name="Brambilla E.M."/>
            <person name="Rohde M."/>
            <person name="Spring S."/>
            <person name="Sikorski J."/>
            <person name="Goker M."/>
            <person name="Woyke T."/>
            <person name="Bristow J."/>
            <person name="Eisen J.A."/>
            <person name="Markowitz V."/>
            <person name="Hugenholtz P."/>
            <person name="Kyrpides N.C."/>
            <person name="Klenk H.P."/>
            <person name="Detter J.C."/>
        </authorList>
    </citation>
    <scope>NUCLEOTIDE SEQUENCE [LARGE SCALE GENOMIC DNA]</scope>
    <source>
        <strain evidence="2">ATCC BAA-921 / DSM 16994 / JCM 11577 / YK-1</strain>
    </source>
</reference>
<dbReference type="InterPro" id="IPR011990">
    <property type="entry name" value="TPR-like_helical_dom_sf"/>
</dbReference>
<evidence type="ECO:0000313" key="2">
    <source>
        <dbReference type="Proteomes" id="UP000008721"/>
    </source>
</evidence>
<gene>
    <name evidence="1" type="ordered locus">Sulku_2290</name>
</gene>